<accession>H1KSE8</accession>
<feature type="region of interest" description="Disordered" evidence="1">
    <location>
        <begin position="1"/>
        <end position="22"/>
    </location>
</feature>
<evidence type="ECO:0000313" key="2">
    <source>
        <dbReference type="EMBL" id="EHP87953.1"/>
    </source>
</evidence>
<evidence type="ECO:0000313" key="3">
    <source>
        <dbReference type="Proteomes" id="UP000004382"/>
    </source>
</evidence>
<protein>
    <submittedName>
        <fullName evidence="2">Uncharacterized protein</fullName>
    </submittedName>
</protein>
<dbReference type="Proteomes" id="UP000004382">
    <property type="component" value="Unassembled WGS sequence"/>
</dbReference>
<evidence type="ECO:0000256" key="1">
    <source>
        <dbReference type="SAM" id="MobiDB-lite"/>
    </source>
</evidence>
<proteinExistence type="predicted"/>
<gene>
    <name evidence="2" type="ORF">MetexDRAFT_5561</name>
</gene>
<sequence length="71" mass="7834">MAYGGHDQLSASPPYSITIEPLKKPDGQFGWALRKHGKPTERSDRSFPTEAKAFENALRAVEKDQAGFGSR</sequence>
<dbReference type="EMBL" id="AGJK01000272">
    <property type="protein sequence ID" value="EHP87953.1"/>
    <property type="molecule type" value="Genomic_DNA"/>
</dbReference>
<comment type="caution">
    <text evidence="2">The sequence shown here is derived from an EMBL/GenBank/DDBJ whole genome shotgun (WGS) entry which is preliminary data.</text>
</comment>
<reference evidence="2 3" key="1">
    <citation type="submission" date="2011-09" db="EMBL/GenBank/DDBJ databases">
        <title>The draft genome of Methylobacterium extorquens DSM 13060.</title>
        <authorList>
            <consortium name="US DOE Joint Genome Institute (JGI-PGF)"/>
            <person name="Lucas S."/>
            <person name="Han J."/>
            <person name="Lapidus A."/>
            <person name="Cheng J.-F."/>
            <person name="Goodwin L."/>
            <person name="Pitluck S."/>
            <person name="Peters L."/>
            <person name="Land M.L."/>
            <person name="Hauser L."/>
            <person name="Koskimaki J."/>
            <person name="Halonen O."/>
            <person name="Pirttila A."/>
            <person name="Frank C."/>
            <person name="Woyke T.J."/>
        </authorList>
    </citation>
    <scope>NUCLEOTIDE SEQUENCE [LARGE SCALE GENOMIC DNA]</scope>
    <source>
        <strain evidence="2 3">DSM 13060</strain>
    </source>
</reference>
<dbReference type="RefSeq" id="WP_003605606.1">
    <property type="nucleotide sequence ID" value="NZ_AGJK01000272.1"/>
</dbReference>
<name>H1KSE8_METEX</name>
<dbReference type="AlphaFoldDB" id="H1KSE8"/>
<organism evidence="2 3">
    <name type="scientific">Methylorubrum extorquens DSM 13060</name>
    <dbReference type="NCBI Taxonomy" id="882800"/>
    <lineage>
        <taxon>Bacteria</taxon>
        <taxon>Pseudomonadati</taxon>
        <taxon>Pseudomonadota</taxon>
        <taxon>Alphaproteobacteria</taxon>
        <taxon>Hyphomicrobiales</taxon>
        <taxon>Methylobacteriaceae</taxon>
        <taxon>Methylorubrum</taxon>
    </lineage>
</organism>